<keyword evidence="1" id="KW-0862">Zinc</keyword>
<proteinExistence type="predicted"/>
<dbReference type="InterPro" id="IPR013087">
    <property type="entry name" value="Znf_C2H2_type"/>
</dbReference>
<sequence length="94" mass="11090">MTIITHKLLEENASVGKYMHFAKDINGRYMCPNCNSSYKQKGHLVRHIKYECGVEPQFKCELCSRRFKHKSNLKAHYIFLHKFSVDETVNLQAR</sequence>
<dbReference type="SMART" id="SM00355">
    <property type="entry name" value="ZnF_C2H2"/>
    <property type="match status" value="2"/>
</dbReference>
<dbReference type="SUPFAM" id="SSF57667">
    <property type="entry name" value="beta-beta-alpha zinc fingers"/>
    <property type="match status" value="1"/>
</dbReference>
<keyword evidence="1" id="KW-0479">Metal-binding</keyword>
<reference evidence="3" key="1">
    <citation type="journal article" date="2023" name="Insect Mol. Biol.">
        <title>Genome sequencing provides insights into the evolution of gene families encoding plant cell wall-degrading enzymes in longhorned beetles.</title>
        <authorList>
            <person name="Shin N.R."/>
            <person name="Okamura Y."/>
            <person name="Kirsch R."/>
            <person name="Pauchet Y."/>
        </authorList>
    </citation>
    <scope>NUCLEOTIDE SEQUENCE</scope>
    <source>
        <strain evidence="3">MMC_N1</strain>
    </source>
</reference>
<evidence type="ECO:0000256" key="1">
    <source>
        <dbReference type="PROSITE-ProRule" id="PRU00042"/>
    </source>
</evidence>
<dbReference type="PROSITE" id="PS00028">
    <property type="entry name" value="ZINC_FINGER_C2H2_1"/>
    <property type="match status" value="1"/>
</dbReference>
<comment type="caution">
    <text evidence="3">The sequence shown here is derived from an EMBL/GenBank/DDBJ whole genome shotgun (WGS) entry which is preliminary data.</text>
</comment>
<evidence type="ECO:0000259" key="2">
    <source>
        <dbReference type="PROSITE" id="PS50157"/>
    </source>
</evidence>
<keyword evidence="4" id="KW-1185">Reference proteome</keyword>
<dbReference type="PROSITE" id="PS50157">
    <property type="entry name" value="ZINC_FINGER_C2H2_2"/>
    <property type="match status" value="2"/>
</dbReference>
<name>A0ABQ9JE44_9CUCU</name>
<protein>
    <recommendedName>
        <fullName evidence="2">C2H2-type domain-containing protein</fullName>
    </recommendedName>
</protein>
<evidence type="ECO:0000313" key="4">
    <source>
        <dbReference type="Proteomes" id="UP001162164"/>
    </source>
</evidence>
<gene>
    <name evidence="3" type="ORF">NQ317_012415</name>
</gene>
<dbReference type="Proteomes" id="UP001162164">
    <property type="component" value="Unassembled WGS sequence"/>
</dbReference>
<feature type="domain" description="C2H2-type" evidence="2">
    <location>
        <begin position="29"/>
        <end position="56"/>
    </location>
</feature>
<keyword evidence="1" id="KW-0863">Zinc-finger</keyword>
<feature type="domain" description="C2H2-type" evidence="2">
    <location>
        <begin position="58"/>
        <end position="81"/>
    </location>
</feature>
<accession>A0ABQ9JE44</accession>
<evidence type="ECO:0000313" key="3">
    <source>
        <dbReference type="EMBL" id="KAJ8976465.1"/>
    </source>
</evidence>
<dbReference type="Gene3D" id="3.30.160.60">
    <property type="entry name" value="Classic Zinc Finger"/>
    <property type="match status" value="1"/>
</dbReference>
<organism evidence="3 4">
    <name type="scientific">Molorchus minor</name>
    <dbReference type="NCBI Taxonomy" id="1323400"/>
    <lineage>
        <taxon>Eukaryota</taxon>
        <taxon>Metazoa</taxon>
        <taxon>Ecdysozoa</taxon>
        <taxon>Arthropoda</taxon>
        <taxon>Hexapoda</taxon>
        <taxon>Insecta</taxon>
        <taxon>Pterygota</taxon>
        <taxon>Neoptera</taxon>
        <taxon>Endopterygota</taxon>
        <taxon>Coleoptera</taxon>
        <taxon>Polyphaga</taxon>
        <taxon>Cucujiformia</taxon>
        <taxon>Chrysomeloidea</taxon>
        <taxon>Cerambycidae</taxon>
        <taxon>Lamiinae</taxon>
        <taxon>Monochamini</taxon>
        <taxon>Molorchus</taxon>
    </lineage>
</organism>
<dbReference type="Pfam" id="PF00096">
    <property type="entry name" value="zf-C2H2"/>
    <property type="match status" value="2"/>
</dbReference>
<dbReference type="EMBL" id="JAPWTJ010000668">
    <property type="protein sequence ID" value="KAJ8976465.1"/>
    <property type="molecule type" value="Genomic_DNA"/>
</dbReference>
<dbReference type="InterPro" id="IPR036236">
    <property type="entry name" value="Znf_C2H2_sf"/>
</dbReference>